<evidence type="ECO:0000256" key="2">
    <source>
        <dbReference type="ARBA" id="ARBA00004922"/>
    </source>
</evidence>
<name>A0A8J5QAW1_9ASCO</name>
<keyword evidence="9" id="KW-0472">Membrane</keyword>
<dbReference type="GeneID" id="73471391"/>
<evidence type="ECO:0000256" key="7">
    <source>
        <dbReference type="ARBA" id="ARBA00022989"/>
    </source>
</evidence>
<evidence type="ECO:0000256" key="6">
    <source>
        <dbReference type="ARBA" id="ARBA00022968"/>
    </source>
</evidence>
<dbReference type="UniPathway" id="UPA00378"/>
<keyword evidence="8" id="KW-0333">Golgi apparatus</keyword>
<proteinExistence type="inferred from homology"/>
<reference evidence="10 11" key="1">
    <citation type="journal article" date="2021" name="DNA Res.">
        <title>Genome analysis of Candida subhashii reveals its hybrid nature and dual mitochondrial genome conformations.</title>
        <authorList>
            <person name="Mixao V."/>
            <person name="Hegedusova E."/>
            <person name="Saus E."/>
            <person name="Pryszcz L.P."/>
            <person name="Cillingova A."/>
            <person name="Nosek J."/>
            <person name="Gabaldon T."/>
        </authorList>
    </citation>
    <scope>NUCLEOTIDE SEQUENCE [LARGE SCALE GENOMIC DNA]</scope>
    <source>
        <strain evidence="10 11">CBS 10753</strain>
    </source>
</reference>
<evidence type="ECO:0000313" key="11">
    <source>
        <dbReference type="Proteomes" id="UP000694255"/>
    </source>
</evidence>
<comment type="similarity">
    <text evidence="3">Belongs to the MNN1/MNT family.</text>
</comment>
<evidence type="ECO:0000256" key="4">
    <source>
        <dbReference type="ARBA" id="ARBA00022679"/>
    </source>
</evidence>
<dbReference type="Proteomes" id="UP000694255">
    <property type="component" value="Unassembled WGS sequence"/>
</dbReference>
<comment type="pathway">
    <text evidence="2">Protein modification; protein glycosylation.</text>
</comment>
<protein>
    <recommendedName>
        <fullName evidence="12">Alpha-1,2-mannosyltransferase</fullName>
    </recommendedName>
</protein>
<dbReference type="PANTHER" id="PTHR31646">
    <property type="entry name" value="ALPHA-1,2-MANNOSYLTRANSFERASE MNN2"/>
    <property type="match status" value="1"/>
</dbReference>
<evidence type="ECO:0000256" key="9">
    <source>
        <dbReference type="ARBA" id="ARBA00023136"/>
    </source>
</evidence>
<accession>A0A8J5QAW1</accession>
<dbReference type="Pfam" id="PF11051">
    <property type="entry name" value="Mannosyl_trans3"/>
    <property type="match status" value="1"/>
</dbReference>
<dbReference type="OrthoDB" id="430354at2759"/>
<sequence length="583" mass="68000">MLILGPPSHQFQYDNDRDLPITVDSEQLFQEMQLQTLKHDEVDVEMEQISGSILMNNDKSISHKYWNRIFNILDENRLQLTADITKAIQYVEKEDQLKGAVDTKEVLLSKATISDSVFRELKEKHRRMVEDLPSKLAESTYRKNSKGIVLIGGGKFSWLSYLSIISLRETGSKLAVEIIMPTKRDYKREIDFCNKILPPLQAKCVVLPDVLGETVMKERSFSSFQFKSLALAISSFEHILMLDSDSLPVSNPDSIFDSKLYKYYGMITWPDYWKRTVSPKFYELADIEINESKRVRYGRFPLFSPTNEDSNINNEEDKKSIPYHDLQGTIADMSTESGQLVINKRTHGKTILMSLFYNIYGPNLFYKLLALGEQGEGEKDTYVAAAMVTKQTYYQVKSSILTFGYFDEEREYHGVAMGQKNPVIDYELFQELVVKPIMKDSGGYNEGDEKEEESTIKMKSLDEQIKTLETLSNEKFHNNNENPLFTIHCNYPKLDPLQYMERSDLYDESQKRLKHRVYGDIKYPKYIKKDDRQKLAMIDFEFEQWNHMNNILCVEQLSFSYFEKTDMNELCQFIDNQVKWLSE</sequence>
<evidence type="ECO:0000256" key="3">
    <source>
        <dbReference type="ARBA" id="ARBA00009105"/>
    </source>
</evidence>
<dbReference type="RefSeq" id="XP_049262129.1">
    <property type="nucleotide sequence ID" value="XM_049408566.1"/>
</dbReference>
<evidence type="ECO:0008006" key="12">
    <source>
        <dbReference type="Google" id="ProtNLM"/>
    </source>
</evidence>
<dbReference type="GO" id="GO:0000139">
    <property type="term" value="C:Golgi membrane"/>
    <property type="evidence" value="ECO:0007669"/>
    <property type="project" value="UniProtKB-SubCell"/>
</dbReference>
<dbReference type="PANTHER" id="PTHR31646:SF1">
    <property type="entry name" value="ALPHA-1,2-MANNOSYLTRANSFERASE MNN2"/>
    <property type="match status" value="1"/>
</dbReference>
<keyword evidence="5" id="KW-0812">Transmembrane</keyword>
<evidence type="ECO:0000256" key="8">
    <source>
        <dbReference type="ARBA" id="ARBA00023034"/>
    </source>
</evidence>
<evidence type="ECO:0000256" key="1">
    <source>
        <dbReference type="ARBA" id="ARBA00004323"/>
    </source>
</evidence>
<comment type="caution">
    <text evidence="10">The sequence shown here is derived from an EMBL/GenBank/DDBJ whole genome shotgun (WGS) entry which is preliminary data.</text>
</comment>
<keyword evidence="6" id="KW-0735">Signal-anchor</keyword>
<dbReference type="GO" id="GO:0000026">
    <property type="term" value="F:alpha-1,2-mannosyltransferase activity"/>
    <property type="evidence" value="ECO:0007669"/>
    <property type="project" value="TreeGrafter"/>
</dbReference>
<dbReference type="InterPro" id="IPR022751">
    <property type="entry name" value="Alpha_mannosyltransferase"/>
</dbReference>
<organism evidence="10 11">
    <name type="scientific">[Candida] subhashii</name>
    <dbReference type="NCBI Taxonomy" id="561895"/>
    <lineage>
        <taxon>Eukaryota</taxon>
        <taxon>Fungi</taxon>
        <taxon>Dikarya</taxon>
        <taxon>Ascomycota</taxon>
        <taxon>Saccharomycotina</taxon>
        <taxon>Pichiomycetes</taxon>
        <taxon>Debaryomycetaceae</taxon>
        <taxon>Spathaspora</taxon>
    </lineage>
</organism>
<evidence type="ECO:0000256" key="5">
    <source>
        <dbReference type="ARBA" id="ARBA00022692"/>
    </source>
</evidence>
<keyword evidence="11" id="KW-1185">Reference proteome</keyword>
<dbReference type="EMBL" id="JAGSYN010000190">
    <property type="protein sequence ID" value="KAG7661896.1"/>
    <property type="molecule type" value="Genomic_DNA"/>
</dbReference>
<dbReference type="AlphaFoldDB" id="A0A8J5QAW1"/>
<keyword evidence="4" id="KW-0808">Transferase</keyword>
<comment type="subcellular location">
    <subcellularLocation>
        <location evidence="1">Golgi apparatus membrane</location>
        <topology evidence="1">Single-pass type II membrane protein</topology>
    </subcellularLocation>
</comment>
<evidence type="ECO:0000313" key="10">
    <source>
        <dbReference type="EMBL" id="KAG7661896.1"/>
    </source>
</evidence>
<dbReference type="GO" id="GO:0046354">
    <property type="term" value="P:mannan biosynthetic process"/>
    <property type="evidence" value="ECO:0007669"/>
    <property type="project" value="TreeGrafter"/>
</dbReference>
<keyword evidence="7" id="KW-1133">Transmembrane helix</keyword>
<gene>
    <name evidence="10" type="ORF">J8A68_004591</name>
</gene>